<sequence>MTTATFPPSARQAWLMALILFAPLGIVFWLILTASHDRAGAVAVGATLAGLLVVLYFILTRYSVAITPEQLVVRHSIYTFKLARSEMKAVSARQVAASADLGLVIRTNGVAGFGYLSGWFRRIGNEKTFCAVSQGPLWLLTFEGSAKCRQLALSASPETIRSIEDWARQ</sequence>
<protein>
    <recommendedName>
        <fullName evidence="4">Bacterial Pleckstrin homology domain-containing protein</fullName>
    </recommendedName>
</protein>
<dbReference type="Proteomes" id="UP000448575">
    <property type="component" value="Unassembled WGS sequence"/>
</dbReference>
<name>A0A6N9HCY3_9BURK</name>
<dbReference type="RefSeq" id="WP_161023729.1">
    <property type="nucleotide sequence ID" value="NZ_WWCJ01000001.1"/>
</dbReference>
<reference evidence="2 3" key="1">
    <citation type="submission" date="2019-12" db="EMBL/GenBank/DDBJ databases">
        <title>Novel species isolated from a subtropical stream in China.</title>
        <authorList>
            <person name="Lu H."/>
        </authorList>
    </citation>
    <scope>NUCLEOTIDE SEQUENCE [LARGE SCALE GENOMIC DNA]</scope>
    <source>
        <strain evidence="2 3">DS3</strain>
    </source>
</reference>
<proteinExistence type="predicted"/>
<evidence type="ECO:0000313" key="3">
    <source>
        <dbReference type="Proteomes" id="UP000448575"/>
    </source>
</evidence>
<keyword evidence="1" id="KW-1133">Transmembrane helix</keyword>
<keyword evidence="1" id="KW-0472">Membrane</keyword>
<feature type="transmembrane region" description="Helical" evidence="1">
    <location>
        <begin position="12"/>
        <end position="32"/>
    </location>
</feature>
<keyword evidence="1" id="KW-0812">Transmembrane</keyword>
<keyword evidence="3" id="KW-1185">Reference proteome</keyword>
<evidence type="ECO:0008006" key="4">
    <source>
        <dbReference type="Google" id="ProtNLM"/>
    </source>
</evidence>
<organism evidence="2 3">
    <name type="scientific">Pseudoduganella guangdongensis</name>
    <dbReference type="NCBI Taxonomy" id="2692179"/>
    <lineage>
        <taxon>Bacteria</taxon>
        <taxon>Pseudomonadati</taxon>
        <taxon>Pseudomonadota</taxon>
        <taxon>Betaproteobacteria</taxon>
        <taxon>Burkholderiales</taxon>
        <taxon>Oxalobacteraceae</taxon>
        <taxon>Telluria group</taxon>
        <taxon>Pseudoduganella</taxon>
    </lineage>
</organism>
<dbReference type="EMBL" id="WWCJ01000001">
    <property type="protein sequence ID" value="MYN00715.1"/>
    <property type="molecule type" value="Genomic_DNA"/>
</dbReference>
<evidence type="ECO:0000313" key="2">
    <source>
        <dbReference type="EMBL" id="MYN00715.1"/>
    </source>
</evidence>
<evidence type="ECO:0000256" key="1">
    <source>
        <dbReference type="SAM" id="Phobius"/>
    </source>
</evidence>
<dbReference type="AlphaFoldDB" id="A0A6N9HCY3"/>
<feature type="transmembrane region" description="Helical" evidence="1">
    <location>
        <begin position="39"/>
        <end position="59"/>
    </location>
</feature>
<comment type="caution">
    <text evidence="2">The sequence shown here is derived from an EMBL/GenBank/DDBJ whole genome shotgun (WGS) entry which is preliminary data.</text>
</comment>
<accession>A0A6N9HCY3</accession>
<gene>
    <name evidence="2" type="ORF">GTP41_01240</name>
</gene>